<dbReference type="Gene3D" id="3.10.20.90">
    <property type="entry name" value="Phosphatidylinositol 3-kinase Catalytic Subunit, Chain A, domain 1"/>
    <property type="match status" value="1"/>
</dbReference>
<comment type="catalytic activity">
    <reaction evidence="1 9">
        <text>Thiol-dependent hydrolysis of ester, thioester, amide, peptide and isopeptide bonds formed by the C-terminal Gly of ubiquitin (a 76-residue protein attached to proteins as an intracellular targeting signal).</text>
        <dbReference type="EC" id="3.4.19.12"/>
    </reaction>
</comment>
<comment type="subcellular location">
    <subcellularLocation>
        <location evidence="9">Cytoplasm</location>
    </subcellularLocation>
</comment>
<dbReference type="InterPro" id="IPR057766">
    <property type="entry name" value="Znf-C2H2_OTU1-like_C"/>
</dbReference>
<keyword evidence="3" id="KW-0479">Metal-binding</keyword>
<dbReference type="EC" id="3.4.19.12" evidence="9"/>
<keyword evidence="5 9" id="KW-0833">Ubl conjugation pathway</keyword>
<evidence type="ECO:0000256" key="7">
    <source>
        <dbReference type="ARBA" id="ARBA00022807"/>
    </source>
</evidence>
<dbReference type="PROSITE" id="PS50053">
    <property type="entry name" value="UBIQUITIN_2"/>
    <property type="match status" value="1"/>
</dbReference>
<dbReference type="Pfam" id="PF24560">
    <property type="entry name" value="zf-C2H2_OTU1_C"/>
    <property type="match status" value="1"/>
</dbReference>
<keyword evidence="9" id="KW-0963">Cytoplasm</keyword>
<dbReference type="GO" id="GO:0036503">
    <property type="term" value="P:ERAD pathway"/>
    <property type="evidence" value="ECO:0007669"/>
    <property type="project" value="TreeGrafter"/>
</dbReference>
<comment type="caution">
    <text evidence="12">The sequence shown here is derived from an EMBL/GenBank/DDBJ whole genome shotgun (WGS) entry which is preliminary data.</text>
</comment>
<dbReference type="PANTHER" id="PTHR13312">
    <property type="entry name" value="HIV-INDUCED PROTEIN-7-LIKE PROTEASE"/>
    <property type="match status" value="1"/>
</dbReference>
<keyword evidence="4" id="KW-0863">Zinc-finger</keyword>
<dbReference type="InterPro" id="IPR048857">
    <property type="entry name" value="OTU1_Ubl"/>
</dbReference>
<dbReference type="SUPFAM" id="SSF54001">
    <property type="entry name" value="Cysteine proteinases"/>
    <property type="match status" value="1"/>
</dbReference>
<evidence type="ECO:0000259" key="11">
    <source>
        <dbReference type="PROSITE" id="PS50802"/>
    </source>
</evidence>
<dbReference type="PROSITE" id="PS50802">
    <property type="entry name" value="OTU"/>
    <property type="match status" value="1"/>
</dbReference>
<dbReference type="InterPro" id="IPR029071">
    <property type="entry name" value="Ubiquitin-like_domsf"/>
</dbReference>
<dbReference type="GO" id="GO:0030968">
    <property type="term" value="P:endoplasmic reticulum unfolded protein response"/>
    <property type="evidence" value="ECO:0007669"/>
    <property type="project" value="TreeGrafter"/>
</dbReference>
<comment type="function">
    <text evidence="9">Hydrolase that can remove conjugated ubiquitin from proteins and may therefore play an important regulatory role at the level of protein turnover by preventing degradation.</text>
</comment>
<evidence type="ECO:0000256" key="3">
    <source>
        <dbReference type="ARBA" id="ARBA00022723"/>
    </source>
</evidence>
<dbReference type="Proteomes" id="UP000646827">
    <property type="component" value="Unassembled WGS sequence"/>
</dbReference>
<dbReference type="SUPFAM" id="SSF54236">
    <property type="entry name" value="Ubiquitin-like"/>
    <property type="match status" value="1"/>
</dbReference>
<dbReference type="Pfam" id="PF21403">
    <property type="entry name" value="OTU1_UBXL"/>
    <property type="match status" value="1"/>
</dbReference>
<dbReference type="GO" id="GO:0016579">
    <property type="term" value="P:protein deubiquitination"/>
    <property type="evidence" value="ECO:0007669"/>
    <property type="project" value="TreeGrafter"/>
</dbReference>
<dbReference type="CDD" id="cd22745">
    <property type="entry name" value="OTU_OTU1"/>
    <property type="match status" value="1"/>
</dbReference>
<keyword evidence="13" id="KW-1185">Reference proteome</keyword>
<dbReference type="AlphaFoldDB" id="A0A8H7SB74"/>
<feature type="domain" description="Ubiquitin-like" evidence="10">
    <location>
        <begin position="1"/>
        <end position="79"/>
    </location>
</feature>
<evidence type="ECO:0000313" key="12">
    <source>
        <dbReference type="EMBL" id="KAG2225318.1"/>
    </source>
</evidence>
<dbReference type="EMBL" id="JAEPRB010000029">
    <property type="protein sequence ID" value="KAG2225318.1"/>
    <property type="molecule type" value="Genomic_DNA"/>
</dbReference>
<accession>A0A8H7SB74</accession>
<dbReference type="GO" id="GO:0005634">
    <property type="term" value="C:nucleus"/>
    <property type="evidence" value="ECO:0007669"/>
    <property type="project" value="TreeGrafter"/>
</dbReference>
<evidence type="ECO:0000256" key="1">
    <source>
        <dbReference type="ARBA" id="ARBA00000707"/>
    </source>
</evidence>
<dbReference type="PANTHER" id="PTHR13312:SF0">
    <property type="entry name" value="UBIQUITIN THIOESTERASE OTU1"/>
    <property type="match status" value="1"/>
</dbReference>
<evidence type="ECO:0000256" key="5">
    <source>
        <dbReference type="ARBA" id="ARBA00022786"/>
    </source>
</evidence>
<sequence>MRIRVRHPNGASILDSLTPEQNIAALKEAIAKEIGITWQQVEVSGGYPPRKYTNDSDTLEVVGIRNGDALNVKVLDTSAGSQQQQQSVSEQMVNTTTTTSTNPLIQPQLQSTQPIESLVSADTSETVETSGGYLSLRTVPDDNSCLFRSIVIATSIKEDPITYSDATLGQSREKYIDWIKRDTSWGGAIEISIFSKHFNIEIASIDIQTGRIDRFGEGSYSERVFIIYSGIHYDALALSPMTDAPADFDQTRFPVTDDSILEAAKKLAEILRQKRKFTDVANFTLKCNQCQKGLVGEKDAQDHAAVCSYFYNIWMATGHVHFVEY</sequence>
<keyword evidence="2" id="KW-0645">Protease</keyword>
<evidence type="ECO:0000313" key="13">
    <source>
        <dbReference type="Proteomes" id="UP000646827"/>
    </source>
</evidence>
<dbReference type="Gene3D" id="3.90.70.80">
    <property type="match status" value="1"/>
</dbReference>
<keyword evidence="8" id="KW-0862">Zinc</keyword>
<evidence type="ECO:0000256" key="8">
    <source>
        <dbReference type="ARBA" id="ARBA00022833"/>
    </source>
</evidence>
<organism evidence="12 13">
    <name type="scientific">Circinella minor</name>
    <dbReference type="NCBI Taxonomy" id="1195481"/>
    <lineage>
        <taxon>Eukaryota</taxon>
        <taxon>Fungi</taxon>
        <taxon>Fungi incertae sedis</taxon>
        <taxon>Mucoromycota</taxon>
        <taxon>Mucoromycotina</taxon>
        <taxon>Mucoromycetes</taxon>
        <taxon>Mucorales</taxon>
        <taxon>Lichtheimiaceae</taxon>
        <taxon>Circinella</taxon>
    </lineage>
</organism>
<dbReference type="GO" id="GO:0004843">
    <property type="term" value="F:cysteine-type deubiquitinase activity"/>
    <property type="evidence" value="ECO:0007669"/>
    <property type="project" value="UniProtKB-UniRule"/>
</dbReference>
<keyword evidence="6 9" id="KW-0378">Hydrolase</keyword>
<evidence type="ECO:0000259" key="10">
    <source>
        <dbReference type="PROSITE" id="PS50053"/>
    </source>
</evidence>
<evidence type="ECO:0000256" key="4">
    <source>
        <dbReference type="ARBA" id="ARBA00022771"/>
    </source>
</evidence>
<gene>
    <name evidence="12" type="ORF">INT45_005562</name>
</gene>
<dbReference type="GO" id="GO:0005829">
    <property type="term" value="C:cytosol"/>
    <property type="evidence" value="ECO:0007669"/>
    <property type="project" value="TreeGrafter"/>
</dbReference>
<dbReference type="InterPro" id="IPR038765">
    <property type="entry name" value="Papain-like_cys_pep_sf"/>
</dbReference>
<evidence type="ECO:0000256" key="6">
    <source>
        <dbReference type="ARBA" id="ARBA00022801"/>
    </source>
</evidence>
<evidence type="ECO:0000256" key="2">
    <source>
        <dbReference type="ARBA" id="ARBA00022670"/>
    </source>
</evidence>
<reference evidence="12 13" key="1">
    <citation type="submission" date="2020-12" db="EMBL/GenBank/DDBJ databases">
        <title>Metabolic potential, ecology and presence of endohyphal bacteria is reflected in genomic diversity of Mucoromycotina.</title>
        <authorList>
            <person name="Muszewska A."/>
            <person name="Okrasinska A."/>
            <person name="Steczkiewicz K."/>
            <person name="Drgas O."/>
            <person name="Orlowska M."/>
            <person name="Perlinska-Lenart U."/>
            <person name="Aleksandrzak-Piekarczyk T."/>
            <person name="Szatraj K."/>
            <person name="Zielenkiewicz U."/>
            <person name="Pilsyk S."/>
            <person name="Malc E."/>
            <person name="Mieczkowski P."/>
            <person name="Kruszewska J.S."/>
            <person name="Biernat P."/>
            <person name="Pawlowska J."/>
        </authorList>
    </citation>
    <scope>NUCLEOTIDE SEQUENCE [LARGE SCALE GENOMIC DNA]</scope>
    <source>
        <strain evidence="12 13">CBS 142.35</strain>
    </source>
</reference>
<name>A0A8H7SB74_9FUNG</name>
<dbReference type="InterPro" id="IPR000626">
    <property type="entry name" value="Ubiquitin-like_dom"/>
</dbReference>
<dbReference type="InterPro" id="IPR003323">
    <property type="entry name" value="OTU_dom"/>
</dbReference>
<proteinExistence type="predicted"/>
<dbReference type="OrthoDB" id="65596at2759"/>
<evidence type="ECO:0000256" key="9">
    <source>
        <dbReference type="RuleBase" id="RU367104"/>
    </source>
</evidence>
<protein>
    <recommendedName>
        <fullName evidence="9">Ubiquitin thioesterase OTU</fullName>
        <ecNumber evidence="9">3.4.19.12</ecNumber>
    </recommendedName>
</protein>
<feature type="domain" description="OTU" evidence="11">
    <location>
        <begin position="134"/>
        <end position="239"/>
    </location>
</feature>
<keyword evidence="7 9" id="KW-0788">Thiol protease</keyword>